<reference evidence="1" key="3">
    <citation type="submission" date="2025-08" db="UniProtKB">
        <authorList>
            <consortium name="Ensembl"/>
        </authorList>
    </citation>
    <scope>IDENTIFICATION</scope>
</reference>
<dbReference type="InParanoid" id="A0A3P9A2E4"/>
<accession>A0A3P9A2E4</accession>
<keyword evidence="2" id="KW-1185">Reference proteome</keyword>
<dbReference type="AlphaFoldDB" id="A0A3P9A2E4"/>
<sequence>MAAGKNGSQLCTENEISMGRPITDSTAVLTQVFRMSACRQNSYVFLGRVVCQVDRFRGCPRHQPWRPKFTHVDHQTLVSLAVEFHFHKIIMCPVMRSQKC</sequence>
<organism evidence="1 2">
    <name type="scientific">Esox lucius</name>
    <name type="common">Northern pike</name>
    <dbReference type="NCBI Taxonomy" id="8010"/>
    <lineage>
        <taxon>Eukaryota</taxon>
        <taxon>Metazoa</taxon>
        <taxon>Chordata</taxon>
        <taxon>Craniata</taxon>
        <taxon>Vertebrata</taxon>
        <taxon>Euteleostomi</taxon>
        <taxon>Actinopterygii</taxon>
        <taxon>Neopterygii</taxon>
        <taxon>Teleostei</taxon>
        <taxon>Protacanthopterygii</taxon>
        <taxon>Esociformes</taxon>
        <taxon>Esocidae</taxon>
        <taxon>Esox</taxon>
    </lineage>
</organism>
<reference evidence="2" key="1">
    <citation type="journal article" date="2014" name="PLoS ONE">
        <title>The genome and linkage map of the northern pike (Esox lucius): conserved synteny revealed between the salmonid sister group and the Neoteleostei.</title>
        <authorList>
            <person name="Rondeau E.B."/>
            <person name="Minkley D.R."/>
            <person name="Leong J.S."/>
            <person name="Messmer A.M."/>
            <person name="Jantzen J.R."/>
            <person name="von Schalburg K.R."/>
            <person name="Lemon C."/>
            <person name="Bird N.H."/>
            <person name="Koop B.F."/>
        </authorList>
    </citation>
    <scope>NUCLEOTIDE SEQUENCE</scope>
</reference>
<dbReference type="Ensembl" id="ENSELUT00000038728.3">
    <property type="protein sequence ID" value="ENSELUP00000035187.1"/>
    <property type="gene ID" value="ENSELUG00000014027.3"/>
</dbReference>
<evidence type="ECO:0000313" key="1">
    <source>
        <dbReference type="Ensembl" id="ENSELUP00000035187.1"/>
    </source>
</evidence>
<reference evidence="1" key="4">
    <citation type="submission" date="2025-09" db="UniProtKB">
        <authorList>
            <consortium name="Ensembl"/>
        </authorList>
    </citation>
    <scope>IDENTIFICATION</scope>
</reference>
<proteinExistence type="predicted"/>
<name>A0A3P9A2E4_ESOLU</name>
<evidence type="ECO:0000313" key="2">
    <source>
        <dbReference type="Proteomes" id="UP000265140"/>
    </source>
</evidence>
<protein>
    <submittedName>
        <fullName evidence="1">Uncharacterized protein</fullName>
    </submittedName>
</protein>
<dbReference type="Proteomes" id="UP000265140">
    <property type="component" value="Chromosome 8"/>
</dbReference>
<reference evidence="1" key="2">
    <citation type="submission" date="2020-02" db="EMBL/GenBank/DDBJ databases">
        <title>Esox lucius (northern pike) genome, fEsoLuc1, primary haplotype.</title>
        <authorList>
            <person name="Myers G."/>
            <person name="Karagic N."/>
            <person name="Meyer A."/>
            <person name="Pippel M."/>
            <person name="Reichard M."/>
            <person name="Winkler S."/>
            <person name="Tracey A."/>
            <person name="Sims Y."/>
            <person name="Howe K."/>
            <person name="Rhie A."/>
            <person name="Formenti G."/>
            <person name="Durbin R."/>
            <person name="Fedrigo O."/>
            <person name="Jarvis E.D."/>
        </authorList>
    </citation>
    <scope>NUCLEOTIDE SEQUENCE [LARGE SCALE GENOMIC DNA]</scope>
</reference>